<keyword evidence="6" id="KW-0804">Transcription</keyword>
<evidence type="ECO:0000256" key="9">
    <source>
        <dbReference type="SAM" id="MobiDB-lite"/>
    </source>
</evidence>
<feature type="region of interest" description="Disordered" evidence="9">
    <location>
        <begin position="768"/>
        <end position="971"/>
    </location>
</feature>
<dbReference type="Proteomes" id="UP000326759">
    <property type="component" value="Unassembled WGS sequence"/>
</dbReference>
<feature type="compositionally biased region" description="Low complexity" evidence="9">
    <location>
        <begin position="223"/>
        <end position="253"/>
    </location>
</feature>
<comment type="subcellular location">
    <subcellularLocation>
        <location evidence="1">Nucleus</location>
    </subcellularLocation>
</comment>
<dbReference type="Pfam" id="PF00134">
    <property type="entry name" value="Cyclin_N"/>
    <property type="match status" value="1"/>
</dbReference>
<keyword evidence="13" id="KW-1185">Reference proteome</keyword>
<feature type="transmembrane region" description="Helical" evidence="10">
    <location>
        <begin position="12"/>
        <end position="32"/>
    </location>
</feature>
<feature type="compositionally biased region" description="Low complexity" evidence="9">
    <location>
        <begin position="599"/>
        <end position="616"/>
    </location>
</feature>
<evidence type="ECO:0000256" key="6">
    <source>
        <dbReference type="ARBA" id="ARBA00023163"/>
    </source>
</evidence>
<feature type="domain" description="Cyclin-like" evidence="11">
    <location>
        <begin position="10"/>
        <end position="108"/>
    </location>
</feature>
<evidence type="ECO:0000256" key="5">
    <source>
        <dbReference type="ARBA" id="ARBA00023127"/>
    </source>
</evidence>
<dbReference type="Pfam" id="PF21797">
    <property type="entry name" value="CycT2-like_C"/>
    <property type="match status" value="1"/>
</dbReference>
<evidence type="ECO:0000256" key="10">
    <source>
        <dbReference type="SAM" id="Phobius"/>
    </source>
</evidence>
<evidence type="ECO:0000256" key="7">
    <source>
        <dbReference type="ARBA" id="ARBA00023242"/>
    </source>
</evidence>
<feature type="region of interest" description="Disordered" evidence="9">
    <location>
        <begin position="593"/>
        <end position="656"/>
    </location>
</feature>
<dbReference type="OrthoDB" id="25002at2759"/>
<feature type="compositionally biased region" description="Basic and acidic residues" evidence="9">
    <location>
        <begin position="836"/>
        <end position="859"/>
    </location>
</feature>
<keyword evidence="3" id="KW-0597">Phosphoprotein</keyword>
<evidence type="ECO:0000256" key="4">
    <source>
        <dbReference type="ARBA" id="ARBA00023015"/>
    </source>
</evidence>
<dbReference type="AlphaFoldDB" id="A0A5N5SUD1"/>
<organism evidence="12 13">
    <name type="scientific">Armadillidium nasatum</name>
    <dbReference type="NCBI Taxonomy" id="96803"/>
    <lineage>
        <taxon>Eukaryota</taxon>
        <taxon>Metazoa</taxon>
        <taxon>Ecdysozoa</taxon>
        <taxon>Arthropoda</taxon>
        <taxon>Crustacea</taxon>
        <taxon>Multicrustacea</taxon>
        <taxon>Malacostraca</taxon>
        <taxon>Eumalacostraca</taxon>
        <taxon>Peracarida</taxon>
        <taxon>Isopoda</taxon>
        <taxon>Oniscidea</taxon>
        <taxon>Crinocheta</taxon>
        <taxon>Armadillidiidae</taxon>
        <taxon>Armadillidium</taxon>
    </lineage>
</organism>
<dbReference type="InterPro" id="IPR006671">
    <property type="entry name" value="Cyclin_N"/>
</dbReference>
<evidence type="ECO:0000256" key="1">
    <source>
        <dbReference type="ARBA" id="ARBA00004123"/>
    </source>
</evidence>
<gene>
    <name evidence="12" type="primary">CCNT1</name>
    <name evidence="12" type="ORF">Anas_13079</name>
</gene>
<feature type="compositionally biased region" description="Basic and acidic residues" evidence="9">
    <location>
        <begin position="315"/>
        <end position="337"/>
    </location>
</feature>
<sequence length="1008" mass="112347">MSTLNFHHSCFIYCYLALHTQLVINTAIVYMHRFYMFHPFTRFHRNSIAPAALFLAAKVEEQPRKLEHVIKVAHYILCHHEHSNLDTQSETYLEKAQELVMNENILLQTLGFDVAIDHPHTYVVKCFQLIRTTTELAQTSYFMATNSLHMTTMCLQYRPAVVACVCIYIVCKWSNYEIQRYKEGKDWFAHVDPSVTLEMLENLTAEFLAVLDKYPNRLKKLMNSGPHAGPSSSASSSNSNNNNSNSSSGNIINSEDKPTVRHNNVMQITARPQQVSATSAARGSEMGKPGIVKQSSQPMVPPPVVVSTPQKTVLSHKEYSEKREKERRERERAEMREKHHPPVITTTVSSHHHPNLVHGSSHLSSSSSSSSLHLRPLTTEPVIRTKTSEVPRSVGVSSSMRGAPSYKDKVRKDLLKEKSVKHLIKEKVIETEKSIEGREIKNEVFSKHADIKVKSENIAPVKVIKSEKSEPKVIKSEKSELKEEVKVQTSVKDIKPNTNSFIFNNNDFSLRDFLNPSEMPPEDIFDTEVDSKPSLNNTDFFTVETTHHKLNSPPKQMNHSFNSVPTSNSATQKGISTSGAKQPIEALHSTVVDSKPVSRHSNVNVTSSNNVNLNINHTSDKNIGNGITGAPNSMNTSSNSLPVSSSRKKDKLPSPQCLVSNTAKVKLQRLETTVLPPSIKFDDKHCIPTKDTLVGTNQSTPKGSHHASQKSGSTHATSTTVTTLEKSANSVHSQQTPVIFNPTKLVAEPKKLDALNIRLTRPENCDSLSVVTTSAGSSTPLTNSSSVVSSPLKSHKSDHRHKHKEKKKHKHKEKDKHREKESKDHKKGKKHKKKEKEKDKDRKEEKKSEKQPPKEDASRPLKITIKGISTPDVSATNAKTLPASPVRSTHLERESSTSSADTPARIKLTIPKSRLQGNAAGSHVSPPRGIPPKEVATPKVKLKIPKDNIKPEREKESSKRERDRSSIDLPPAKYARISSSSHAPQFFTFGVTILPARPPIRCNPHHLG</sequence>
<dbReference type="SUPFAM" id="SSF47954">
    <property type="entry name" value="Cyclin-like"/>
    <property type="match status" value="2"/>
</dbReference>
<evidence type="ECO:0000256" key="8">
    <source>
        <dbReference type="RuleBase" id="RU000383"/>
    </source>
</evidence>
<feature type="compositionally biased region" description="Low complexity" evidence="9">
    <location>
        <begin position="360"/>
        <end position="374"/>
    </location>
</feature>
<dbReference type="FunFam" id="1.10.472.10:FF:000004">
    <property type="entry name" value="Cyclin T2"/>
    <property type="match status" value="1"/>
</dbReference>
<feature type="region of interest" description="Disordered" evidence="9">
    <location>
        <begin position="221"/>
        <end position="374"/>
    </location>
</feature>
<dbReference type="GO" id="GO:0006357">
    <property type="term" value="P:regulation of transcription by RNA polymerase II"/>
    <property type="evidence" value="ECO:0007669"/>
    <property type="project" value="InterPro"/>
</dbReference>
<feature type="compositionally biased region" description="Low complexity" evidence="9">
    <location>
        <begin position="777"/>
        <end position="792"/>
    </location>
</feature>
<feature type="region of interest" description="Disordered" evidence="9">
    <location>
        <begin position="692"/>
        <end position="735"/>
    </location>
</feature>
<feature type="compositionally biased region" description="Low complexity" evidence="9">
    <location>
        <begin position="711"/>
        <end position="723"/>
    </location>
</feature>
<dbReference type="EMBL" id="SEYY01020482">
    <property type="protein sequence ID" value="KAB7497269.1"/>
    <property type="molecule type" value="Genomic_DNA"/>
</dbReference>
<reference evidence="12 13" key="1">
    <citation type="journal article" date="2019" name="PLoS Biol.">
        <title>Sex chromosomes control vertical transmission of feminizing Wolbachia symbionts in an isopod.</title>
        <authorList>
            <person name="Becking T."/>
            <person name="Chebbi M.A."/>
            <person name="Giraud I."/>
            <person name="Moumen B."/>
            <person name="Laverre T."/>
            <person name="Caubet Y."/>
            <person name="Peccoud J."/>
            <person name="Gilbert C."/>
            <person name="Cordaux R."/>
        </authorList>
    </citation>
    <scope>NUCLEOTIDE SEQUENCE [LARGE SCALE GENOMIC DNA]</scope>
    <source>
        <strain evidence="12">ANa2</strain>
        <tissue evidence="12">Whole body excluding digestive tract and cuticle</tissue>
    </source>
</reference>
<dbReference type="SMART" id="SM00385">
    <property type="entry name" value="CYCLIN"/>
    <property type="match status" value="2"/>
</dbReference>
<dbReference type="Gene3D" id="1.10.472.10">
    <property type="entry name" value="Cyclin-like"/>
    <property type="match status" value="2"/>
</dbReference>
<keyword evidence="5 8" id="KW-0195">Cyclin</keyword>
<dbReference type="InterPro" id="IPR036915">
    <property type="entry name" value="Cyclin-like_sf"/>
</dbReference>
<keyword evidence="10" id="KW-0812">Transmembrane</keyword>
<keyword evidence="4" id="KW-0805">Transcription regulation</keyword>
<keyword evidence="10" id="KW-0472">Membrane</keyword>
<comment type="caution">
    <text evidence="12">The sequence shown here is derived from an EMBL/GenBank/DDBJ whole genome shotgun (WGS) entry which is preliminary data.</text>
</comment>
<dbReference type="InterPro" id="IPR043198">
    <property type="entry name" value="Cyclin/Ssn8"/>
</dbReference>
<feature type="compositionally biased region" description="Basic and acidic residues" evidence="9">
    <location>
        <begin position="944"/>
        <end position="966"/>
    </location>
</feature>
<name>A0A5N5SUD1_9CRUS</name>
<feature type="compositionally biased region" description="Low complexity" evidence="9">
    <location>
        <begin position="633"/>
        <end position="645"/>
    </location>
</feature>
<dbReference type="InterPro" id="IPR013763">
    <property type="entry name" value="Cyclin-like_dom"/>
</dbReference>
<comment type="similarity">
    <text evidence="2">Belongs to the cyclin family. Cyclin C subfamily.</text>
</comment>
<evidence type="ECO:0000259" key="11">
    <source>
        <dbReference type="SMART" id="SM00385"/>
    </source>
</evidence>
<keyword evidence="7" id="KW-0539">Nucleus</keyword>
<feature type="compositionally biased region" description="Polar residues" evidence="9">
    <location>
        <begin position="724"/>
        <end position="735"/>
    </location>
</feature>
<dbReference type="PANTHER" id="PTHR10026">
    <property type="entry name" value="CYCLIN"/>
    <property type="match status" value="1"/>
</dbReference>
<feature type="compositionally biased region" description="Basic residues" evidence="9">
    <location>
        <begin position="793"/>
        <end position="815"/>
    </location>
</feature>
<accession>A0A5N5SUD1</accession>
<proteinExistence type="inferred from homology"/>
<feature type="domain" description="Cyclin-like" evidence="11">
    <location>
        <begin position="121"/>
        <end position="209"/>
    </location>
</feature>
<evidence type="ECO:0000256" key="3">
    <source>
        <dbReference type="ARBA" id="ARBA00022553"/>
    </source>
</evidence>
<evidence type="ECO:0000313" key="13">
    <source>
        <dbReference type="Proteomes" id="UP000326759"/>
    </source>
</evidence>
<evidence type="ECO:0000256" key="2">
    <source>
        <dbReference type="ARBA" id="ARBA00008638"/>
    </source>
</evidence>
<protein>
    <submittedName>
        <fullName evidence="12">Cyclin-T1</fullName>
    </submittedName>
</protein>
<dbReference type="GO" id="GO:0016538">
    <property type="term" value="F:cyclin-dependent protein serine/threonine kinase regulator activity"/>
    <property type="evidence" value="ECO:0007669"/>
    <property type="project" value="InterPro"/>
</dbReference>
<feature type="compositionally biased region" description="Basic residues" evidence="9">
    <location>
        <begin position="825"/>
        <end position="835"/>
    </location>
</feature>
<evidence type="ECO:0000313" key="12">
    <source>
        <dbReference type="EMBL" id="KAB7497269.1"/>
    </source>
</evidence>
<keyword evidence="10" id="KW-1133">Transmembrane helix</keyword>
<dbReference type="GO" id="GO:0005634">
    <property type="term" value="C:nucleus"/>
    <property type="evidence" value="ECO:0007669"/>
    <property type="project" value="UniProtKB-SubCell"/>
</dbReference>
<feature type="compositionally biased region" description="Polar residues" evidence="9">
    <location>
        <begin position="261"/>
        <end position="281"/>
    </location>
</feature>